<dbReference type="InterPro" id="IPR017946">
    <property type="entry name" value="PLC-like_Pdiesterase_TIM-brl"/>
</dbReference>
<dbReference type="GO" id="GO:0008081">
    <property type="term" value="F:phosphoric diester hydrolase activity"/>
    <property type="evidence" value="ECO:0007669"/>
    <property type="project" value="InterPro"/>
</dbReference>
<gene>
    <name evidence="1" type="ORF">J43TS3_09990</name>
</gene>
<comment type="caution">
    <text evidence="1">The sequence shown here is derived from an EMBL/GenBank/DDBJ whole genome shotgun (WGS) entry which is preliminary data.</text>
</comment>
<evidence type="ECO:0000313" key="2">
    <source>
        <dbReference type="Proteomes" id="UP000676917"/>
    </source>
</evidence>
<protein>
    <submittedName>
        <fullName evidence="1">Uncharacterized protein</fullName>
    </submittedName>
</protein>
<dbReference type="EMBL" id="BORP01000001">
    <property type="protein sequence ID" value="GIO26388.1"/>
    <property type="molecule type" value="Genomic_DNA"/>
</dbReference>
<evidence type="ECO:0000313" key="1">
    <source>
        <dbReference type="EMBL" id="GIO26388.1"/>
    </source>
</evidence>
<proteinExistence type="predicted"/>
<accession>A0A919X968</accession>
<keyword evidence="2" id="KW-1185">Reference proteome</keyword>
<dbReference type="Gene3D" id="3.20.20.190">
    <property type="entry name" value="Phosphatidylinositol (PI) phosphodiesterase"/>
    <property type="match status" value="1"/>
</dbReference>
<dbReference type="AlphaFoldDB" id="A0A919X968"/>
<sequence length="175" mass="19876">MLEDIVSTFGKSAIYCSESKDKKSVRKIVDTLERYDLREYALVQSVDMNVLQYAVSKDYQVLLLTSSVPPETLLDNGIGYVGVSKTAVTDEYIQSCIAYGIKVILFTVNHRYERDIFLAKGGSGFFTDEPFYLSEAVDQLSKDPFNNQVFYHGMVKSLTNRGDFTGGNRWGYIYY</sequence>
<dbReference type="GO" id="GO:0006629">
    <property type="term" value="P:lipid metabolic process"/>
    <property type="evidence" value="ECO:0007669"/>
    <property type="project" value="InterPro"/>
</dbReference>
<dbReference type="SUPFAM" id="SSF51695">
    <property type="entry name" value="PLC-like phosphodiesterases"/>
    <property type="match status" value="1"/>
</dbReference>
<organism evidence="1 2">
    <name type="scientific">Ornithinibacillus bavariensis</name>
    <dbReference type="NCBI Taxonomy" id="545502"/>
    <lineage>
        <taxon>Bacteria</taxon>
        <taxon>Bacillati</taxon>
        <taxon>Bacillota</taxon>
        <taxon>Bacilli</taxon>
        <taxon>Bacillales</taxon>
        <taxon>Bacillaceae</taxon>
        <taxon>Ornithinibacillus</taxon>
    </lineage>
</organism>
<name>A0A919X968_9BACI</name>
<dbReference type="Proteomes" id="UP000676917">
    <property type="component" value="Unassembled WGS sequence"/>
</dbReference>
<reference evidence="1" key="1">
    <citation type="submission" date="2021-03" db="EMBL/GenBank/DDBJ databases">
        <title>Antimicrobial resistance genes in bacteria isolated from Japanese honey, and their potential for conferring macrolide and lincosamide resistance in the American foulbrood pathogen Paenibacillus larvae.</title>
        <authorList>
            <person name="Okamoto M."/>
            <person name="Kumagai M."/>
            <person name="Kanamori H."/>
            <person name="Takamatsu D."/>
        </authorList>
    </citation>
    <scope>NUCLEOTIDE SEQUENCE</scope>
    <source>
        <strain evidence="1">J43TS3</strain>
    </source>
</reference>